<dbReference type="SUPFAM" id="SSF52833">
    <property type="entry name" value="Thioredoxin-like"/>
    <property type="match status" value="1"/>
</dbReference>
<gene>
    <name evidence="7" type="ORF">CWI39_3420p0010</name>
</gene>
<evidence type="ECO:0000259" key="6">
    <source>
        <dbReference type="PROSITE" id="PS51352"/>
    </source>
</evidence>
<dbReference type="GO" id="GO:0016491">
    <property type="term" value="F:oxidoreductase activity"/>
    <property type="evidence" value="ECO:0007669"/>
    <property type="project" value="InterPro"/>
</dbReference>
<proteinExistence type="inferred from homology"/>
<organism evidence="7 8">
    <name type="scientific">Hamiltosporidium magnivora</name>
    <dbReference type="NCBI Taxonomy" id="148818"/>
    <lineage>
        <taxon>Eukaryota</taxon>
        <taxon>Fungi</taxon>
        <taxon>Fungi incertae sedis</taxon>
        <taxon>Microsporidia</taxon>
        <taxon>Dubosqiidae</taxon>
        <taxon>Hamiltosporidium</taxon>
    </lineage>
</organism>
<keyword evidence="5" id="KW-0676">Redox-active center</keyword>
<dbReference type="GO" id="GO:0017004">
    <property type="term" value="P:cytochrome complex assembly"/>
    <property type="evidence" value="ECO:0007669"/>
    <property type="project" value="UniProtKB-KW"/>
</dbReference>
<keyword evidence="3" id="KW-0201">Cytochrome c-type biogenesis</keyword>
<accession>A0A4Q9KS66</accession>
<dbReference type="PROSITE" id="PS51352">
    <property type="entry name" value="THIOREDOXIN_2"/>
    <property type="match status" value="1"/>
</dbReference>
<evidence type="ECO:0000256" key="4">
    <source>
        <dbReference type="ARBA" id="ARBA00023157"/>
    </source>
</evidence>
<dbReference type="InterPro" id="IPR050553">
    <property type="entry name" value="Thioredoxin_ResA/DsbE_sf"/>
</dbReference>
<dbReference type="Pfam" id="PF08534">
    <property type="entry name" value="Redoxin"/>
    <property type="match status" value="1"/>
</dbReference>
<protein>
    <submittedName>
        <fullName evidence="7">Thiol-disulfide oxidoreductase</fullName>
    </submittedName>
</protein>
<dbReference type="EMBL" id="PIXR01003420">
    <property type="protein sequence ID" value="TBT96779.1"/>
    <property type="molecule type" value="Genomic_DNA"/>
</dbReference>
<evidence type="ECO:0000313" key="7">
    <source>
        <dbReference type="EMBL" id="TBT96779.1"/>
    </source>
</evidence>
<dbReference type="VEuPathDB" id="MicrosporidiaDB:CWI39_3420p0010"/>
<comment type="caution">
    <text evidence="7">The sequence shown here is derived from an EMBL/GenBank/DDBJ whole genome shotgun (WGS) entry which is preliminary data.</text>
</comment>
<keyword evidence="4" id="KW-1015">Disulfide bond</keyword>
<evidence type="ECO:0000256" key="5">
    <source>
        <dbReference type="ARBA" id="ARBA00023284"/>
    </source>
</evidence>
<evidence type="ECO:0000256" key="3">
    <source>
        <dbReference type="ARBA" id="ARBA00022748"/>
    </source>
</evidence>
<evidence type="ECO:0000313" key="8">
    <source>
        <dbReference type="Proteomes" id="UP000293045"/>
    </source>
</evidence>
<feature type="domain" description="Thioredoxin" evidence="6">
    <location>
        <begin position="195"/>
        <end position="336"/>
    </location>
</feature>
<feature type="non-terminal residue" evidence="7">
    <location>
        <position position="1"/>
    </location>
</feature>
<dbReference type="Proteomes" id="UP000293045">
    <property type="component" value="Unassembled WGS sequence"/>
</dbReference>
<evidence type="ECO:0000256" key="1">
    <source>
        <dbReference type="ARBA" id="ARBA00004196"/>
    </source>
</evidence>
<sequence length="336" mass="39202">ILNDKWNFNYNICKNKEALFLDSLTIFYAPKIKNVNLFIQNDELKQFILEYFELTQINIKLMYSYYHKNMNKLEKKPELSKNYYDFISNIELNKAKTNNLSLYQQMLGYISGHFSEEIYEQDTTKNYDSINNAIVHSKFKEFDKEILVSNEIIETLMYGFDLIKADSLLMKNDELLKNSSFKSEITEVRDKVKKYAKGAIAPTFSFPDMNEKMVSLSDLRGKIVYLDVWASWCGPCRREIPAAKELEKQMHGKDVVFLCVSVDGDEAAWKKIVKEKELTGVHIHSKGDFNSEMTKLYDIRSIPTYIIIDRNGKIWKMGAERPSGKAKEELEEALKN</sequence>
<dbReference type="InterPro" id="IPR013740">
    <property type="entry name" value="Redoxin"/>
</dbReference>
<dbReference type="Gene3D" id="3.40.30.10">
    <property type="entry name" value="Glutaredoxin"/>
    <property type="match status" value="1"/>
</dbReference>
<dbReference type="CDD" id="cd02966">
    <property type="entry name" value="TlpA_like_family"/>
    <property type="match status" value="1"/>
</dbReference>
<dbReference type="InterPro" id="IPR036249">
    <property type="entry name" value="Thioredoxin-like_sf"/>
</dbReference>
<dbReference type="InterPro" id="IPR013766">
    <property type="entry name" value="Thioredoxin_domain"/>
</dbReference>
<evidence type="ECO:0000256" key="2">
    <source>
        <dbReference type="ARBA" id="ARBA00010505"/>
    </source>
</evidence>
<dbReference type="AlphaFoldDB" id="A0A4Q9KS66"/>
<comment type="subcellular location">
    <subcellularLocation>
        <location evidence="1">Cell envelope</location>
    </subcellularLocation>
</comment>
<comment type="similarity">
    <text evidence="2">Belongs to the peroxiredoxin family. Prx5 subfamily.</text>
</comment>
<dbReference type="PANTHER" id="PTHR42852:SF6">
    <property type="entry name" value="THIOL:DISULFIDE INTERCHANGE PROTEIN DSBE"/>
    <property type="match status" value="1"/>
</dbReference>
<name>A0A4Q9KS66_9MICR</name>
<reference evidence="7 8" key="1">
    <citation type="submission" date="2017-12" db="EMBL/GenBank/DDBJ databases">
        <authorList>
            <person name="Pombert J.-F."/>
            <person name="Haag K.L."/>
            <person name="Ebert D."/>
        </authorList>
    </citation>
    <scope>NUCLEOTIDE SEQUENCE [LARGE SCALE GENOMIC DNA]</scope>
    <source>
        <strain evidence="7">IL-BN-2</strain>
    </source>
</reference>
<dbReference type="PANTHER" id="PTHR42852">
    <property type="entry name" value="THIOL:DISULFIDE INTERCHANGE PROTEIN DSBE"/>
    <property type="match status" value="1"/>
</dbReference>